<evidence type="ECO:0000313" key="3">
    <source>
        <dbReference type="Proteomes" id="UP000242525"/>
    </source>
</evidence>
<feature type="compositionally biased region" description="Polar residues" evidence="1">
    <location>
        <begin position="523"/>
        <end position="535"/>
    </location>
</feature>
<accession>A0A0J9X6J2</accession>
<feature type="compositionally biased region" description="Polar residues" evidence="1">
    <location>
        <begin position="488"/>
        <end position="508"/>
    </location>
</feature>
<keyword evidence="3" id="KW-1185">Reference proteome</keyword>
<comment type="caution">
    <text evidence="2">The sequence shown here is derived from an EMBL/GenBank/DDBJ whole genome shotgun (WGS) entry which is preliminary data.</text>
</comment>
<dbReference type="AlphaFoldDB" id="A0A0J9X6J2"/>
<organism evidence="2 3">
    <name type="scientific">Geotrichum candidum</name>
    <name type="common">Oospora lactis</name>
    <name type="synonym">Dipodascus geotrichum</name>
    <dbReference type="NCBI Taxonomy" id="1173061"/>
    <lineage>
        <taxon>Eukaryota</taxon>
        <taxon>Fungi</taxon>
        <taxon>Dikarya</taxon>
        <taxon>Ascomycota</taxon>
        <taxon>Saccharomycotina</taxon>
        <taxon>Dipodascomycetes</taxon>
        <taxon>Dipodascales</taxon>
        <taxon>Dipodascaceae</taxon>
        <taxon>Geotrichum</taxon>
    </lineage>
</organism>
<feature type="compositionally biased region" description="Basic and acidic residues" evidence="1">
    <location>
        <begin position="603"/>
        <end position="616"/>
    </location>
</feature>
<dbReference type="EMBL" id="CCBN010000003">
    <property type="protein sequence ID" value="CDO52742.1"/>
    <property type="molecule type" value="Genomic_DNA"/>
</dbReference>
<evidence type="ECO:0000313" key="2">
    <source>
        <dbReference type="EMBL" id="CDO52742.1"/>
    </source>
</evidence>
<feature type="region of interest" description="Disordered" evidence="1">
    <location>
        <begin position="460"/>
        <end position="535"/>
    </location>
</feature>
<sequence length="684" mass="75354">MVRKDTEKFRLFKLKLAYAIIHGSNKITYHRTHGYFVDGISLNLIRRLVNSSTVFTVQTFMQWLNWMRIKKGVQWVPISKSVTLYLFGHWPGPVPFCISWPPNENLVVIEEESNEGLDETIRAIANEINQDLKKPDPNNPVYIALPSVDLSSMGFFHPASSVCNSASQTSHRFAQTFFHPTFQLGENHVYSQTAMTPIVSKPEVAQFSNMVSPVPAKSLKRLAIGDYGPAHKSPRTETNSSPAATYSPLMATTQAFYEYSSNCKLINFYPNDFSVQHVDDDLTMFSNQNRISMLDSHDNSNSTHIIQDSFINATSYQLDPELSGQNNFQNTVHTSSFLNYFPSIPLSTPSRTLSQFSSCQDIPVPVSYRSSCDPMASSCYGTFSNNFELTGGDQSGLNTGTLATEIIETKTPSTQLKPLLEHSVHQQDFANPSWTTTEYSQLLDIPDQAHTHCDITTPLPTRQQQQQTQQSSLWLPTSQTSESTQTQIAHPSSRNSQLTNIPVNSRLGTSSRESISTTSSSSPCFLQRSSPVISGKSSPEQIYAFLTEGFSEFVSQPGTAEATNQPQDGPGSAATAQLASDPTANTQATKNDRSGSCSAMTTHNDESQPQCHHDSEVSLTPQTLSWQVSSPNYKAPSDLSTHDPDLTHNLCHTATAGDNKDDFNLAAAGHSHHSADNIGGVKNL</sequence>
<feature type="compositionally biased region" description="Low complexity" evidence="1">
    <location>
        <begin position="509"/>
        <end position="522"/>
    </location>
</feature>
<protein>
    <submittedName>
        <fullName evidence="2">Uncharacterized protein</fullName>
    </submittedName>
</protein>
<evidence type="ECO:0000256" key="1">
    <source>
        <dbReference type="SAM" id="MobiDB-lite"/>
    </source>
</evidence>
<feature type="compositionally biased region" description="Low complexity" evidence="1">
    <location>
        <begin position="460"/>
        <end position="487"/>
    </location>
</feature>
<proteinExistence type="predicted"/>
<gene>
    <name evidence="2" type="ORF">BN980_GECA03s06956g</name>
</gene>
<name>A0A0J9X6J2_GEOCN</name>
<feature type="compositionally biased region" description="Polar residues" evidence="1">
    <location>
        <begin position="574"/>
        <end position="602"/>
    </location>
</feature>
<reference evidence="2" key="1">
    <citation type="submission" date="2014-03" db="EMBL/GenBank/DDBJ databases">
        <authorList>
            <person name="Casaregola S."/>
        </authorList>
    </citation>
    <scope>NUCLEOTIDE SEQUENCE [LARGE SCALE GENOMIC DNA]</scope>
    <source>
        <strain evidence="2">CLIB 918</strain>
    </source>
</reference>
<feature type="region of interest" description="Disordered" evidence="1">
    <location>
        <begin position="558"/>
        <end position="618"/>
    </location>
</feature>
<dbReference type="Proteomes" id="UP000242525">
    <property type="component" value="Unassembled WGS sequence"/>
</dbReference>
<feature type="compositionally biased region" description="Polar residues" evidence="1">
    <location>
        <begin position="558"/>
        <end position="567"/>
    </location>
</feature>